<evidence type="ECO:0000313" key="2">
    <source>
        <dbReference type="EMBL" id="GBE59653.1"/>
    </source>
</evidence>
<dbReference type="GeneID" id="39873423"/>
<gene>
    <name evidence="2" type="ORF">BOVATA_011460</name>
</gene>
<dbReference type="AlphaFoldDB" id="A0A2H6K9I9"/>
<proteinExistence type="predicted"/>
<dbReference type="RefSeq" id="XP_028865896.1">
    <property type="nucleotide sequence ID" value="XM_029010063.1"/>
</dbReference>
<reference evidence="2 3" key="1">
    <citation type="journal article" date="2017" name="BMC Genomics">
        <title>Whole-genome assembly of Babesia ovata and comparative genomics between closely related pathogens.</title>
        <authorList>
            <person name="Yamagishi J."/>
            <person name="Asada M."/>
            <person name="Hakimi H."/>
            <person name="Tanaka T.Q."/>
            <person name="Sugimoto C."/>
            <person name="Kawazu S."/>
        </authorList>
    </citation>
    <scope>NUCLEOTIDE SEQUENCE [LARGE SCALE GENOMIC DNA]</scope>
    <source>
        <strain evidence="2 3">Miyake</strain>
    </source>
</reference>
<name>A0A2H6K9I9_9APIC</name>
<keyword evidence="3" id="KW-1185">Reference proteome</keyword>
<organism evidence="2 3">
    <name type="scientific">Babesia ovata</name>
    <dbReference type="NCBI Taxonomy" id="189622"/>
    <lineage>
        <taxon>Eukaryota</taxon>
        <taxon>Sar</taxon>
        <taxon>Alveolata</taxon>
        <taxon>Apicomplexa</taxon>
        <taxon>Aconoidasida</taxon>
        <taxon>Piroplasmida</taxon>
        <taxon>Babesiidae</taxon>
        <taxon>Babesia</taxon>
    </lineage>
</organism>
<dbReference type="Proteomes" id="UP000236319">
    <property type="component" value="Unassembled WGS sequence"/>
</dbReference>
<protein>
    <recommendedName>
        <fullName evidence="1">CERLI1-like PH domain-containing protein</fullName>
    </recommendedName>
</protein>
<dbReference type="Pfam" id="PF23634">
    <property type="entry name" value="PH_CERLI1"/>
    <property type="match status" value="1"/>
</dbReference>
<dbReference type="EMBL" id="BDSA01000001">
    <property type="protein sequence ID" value="GBE59653.1"/>
    <property type="molecule type" value="Genomic_DNA"/>
</dbReference>
<sequence length="368" mass="41946">MLRLAARGLTRACCRGTERCVCDYVGRVGSFITKVVDYEPLASLYFYSGIHSHRAFHLLVEICAIEGAFVRQQMVVELVVGSQRVAMTAVPTSPKGVIESVGSRGSVFVSQRDSEVELAFHRKHLVTKKHIASLNFNVDRDILSAGFPKSKWFILRVENRAIGRVKLSFHRSEYNHTVLNSITVDAHKSVVDCLVLQQSLLCMQDYRDEGKQLQTDVSHASNQLTAVQLSNDGVLLDHEKIYLFSFALEGPLIAKEECASEMRYYKAMLVDGAWRWCFWSSKTDCRAGRRPQGSAAILAISTVIRHPTDYTSFYVKYYTRERSHDVILKAVDRNRDVWADALFLFIAETRRYLEHFENFDALERQSMV</sequence>
<comment type="caution">
    <text evidence="2">The sequence shown here is derived from an EMBL/GenBank/DDBJ whole genome shotgun (WGS) entry which is preliminary data.</text>
</comment>
<dbReference type="VEuPathDB" id="PiroplasmaDB:BOVATA_011460"/>
<evidence type="ECO:0000259" key="1">
    <source>
        <dbReference type="Pfam" id="PF23634"/>
    </source>
</evidence>
<dbReference type="OrthoDB" id="359169at2759"/>
<dbReference type="InterPro" id="IPR056293">
    <property type="entry name" value="PH_CERLI1"/>
</dbReference>
<evidence type="ECO:0000313" key="3">
    <source>
        <dbReference type="Proteomes" id="UP000236319"/>
    </source>
</evidence>
<feature type="domain" description="CERLI1-like PH" evidence="1">
    <location>
        <begin position="249"/>
        <end position="355"/>
    </location>
</feature>
<accession>A0A2H6K9I9</accession>